<organism evidence="1 2">
    <name type="scientific">Octopus vulgaris</name>
    <name type="common">Common octopus</name>
    <dbReference type="NCBI Taxonomy" id="6645"/>
    <lineage>
        <taxon>Eukaryota</taxon>
        <taxon>Metazoa</taxon>
        <taxon>Spiralia</taxon>
        <taxon>Lophotrochozoa</taxon>
        <taxon>Mollusca</taxon>
        <taxon>Cephalopoda</taxon>
        <taxon>Coleoidea</taxon>
        <taxon>Octopodiformes</taxon>
        <taxon>Octopoda</taxon>
        <taxon>Incirrata</taxon>
        <taxon>Octopodidae</taxon>
        <taxon>Octopus</taxon>
    </lineage>
</organism>
<reference evidence="1" key="1">
    <citation type="submission" date="2023-08" db="EMBL/GenBank/DDBJ databases">
        <authorList>
            <person name="Alioto T."/>
            <person name="Alioto T."/>
            <person name="Gomez Garrido J."/>
        </authorList>
    </citation>
    <scope>NUCLEOTIDE SEQUENCE</scope>
</reference>
<dbReference type="EMBL" id="OX597826">
    <property type="protein sequence ID" value="CAI9731977.1"/>
    <property type="molecule type" value="Genomic_DNA"/>
</dbReference>
<dbReference type="AlphaFoldDB" id="A0AA36FBZ8"/>
<dbReference type="Proteomes" id="UP001162480">
    <property type="component" value="Chromosome 13"/>
</dbReference>
<gene>
    <name evidence="1" type="ORF">OCTVUL_1B019156</name>
</gene>
<evidence type="ECO:0000313" key="1">
    <source>
        <dbReference type="EMBL" id="CAI9731977.1"/>
    </source>
</evidence>
<proteinExistence type="predicted"/>
<evidence type="ECO:0000313" key="2">
    <source>
        <dbReference type="Proteomes" id="UP001162480"/>
    </source>
</evidence>
<protein>
    <submittedName>
        <fullName evidence="1">Uncharacterized protein</fullName>
    </submittedName>
</protein>
<name>A0AA36FBZ8_OCTVU</name>
<keyword evidence="2" id="KW-1185">Reference proteome</keyword>
<accession>A0AA36FBZ8</accession>
<sequence>MVERWRRSNDKDVVAVVHDTRIDISDGDDYAHSINGRDFGGASGDGDGDVAFDGVLDDCCFDDISCNYIHS</sequence>